<evidence type="ECO:0000259" key="2">
    <source>
        <dbReference type="PROSITE" id="PS51412"/>
    </source>
</evidence>
<dbReference type="PANTHER" id="PTHR19324:SF33">
    <property type="entry name" value="MUCIN-5AC"/>
    <property type="match status" value="1"/>
</dbReference>
<dbReference type="PANTHER" id="PTHR19324">
    <property type="entry name" value="PERFORIN-LIKE PROTEIN 1"/>
    <property type="match status" value="1"/>
</dbReference>
<comment type="caution">
    <text evidence="3">The sequence shown here is derived from an EMBL/GenBank/DDBJ whole genome shotgun (WGS) entry which is preliminary data.</text>
</comment>
<accession>A0ABD3XP94</accession>
<keyword evidence="1" id="KW-0732">Signal</keyword>
<dbReference type="PROSITE" id="PS51412">
    <property type="entry name" value="MACPF_2"/>
    <property type="match status" value="1"/>
</dbReference>
<proteinExistence type="predicted"/>
<dbReference type="AlphaFoldDB" id="A0ABD3XP94"/>
<gene>
    <name evidence="3" type="ORF">ACJMK2_026843</name>
</gene>
<name>A0ABD3XP94_SINWO</name>
<dbReference type="Pfam" id="PF01823">
    <property type="entry name" value="MACPF"/>
    <property type="match status" value="1"/>
</dbReference>
<dbReference type="Proteomes" id="UP001634394">
    <property type="component" value="Unassembled WGS sequence"/>
</dbReference>
<protein>
    <recommendedName>
        <fullName evidence="2">MACPF domain-containing protein</fullName>
    </recommendedName>
</protein>
<reference evidence="3 4" key="1">
    <citation type="submission" date="2024-11" db="EMBL/GenBank/DDBJ databases">
        <title>Chromosome-level genome assembly of the freshwater bivalve Anodonta woodiana.</title>
        <authorList>
            <person name="Chen X."/>
        </authorList>
    </citation>
    <scope>NUCLEOTIDE SEQUENCE [LARGE SCALE GENOMIC DNA]</scope>
    <source>
        <strain evidence="3">MN2024</strain>
        <tissue evidence="3">Gills</tissue>
    </source>
</reference>
<feature type="chain" id="PRO_5044742201" description="MACPF domain-containing protein" evidence="1">
    <location>
        <begin position="21"/>
        <end position="565"/>
    </location>
</feature>
<evidence type="ECO:0000313" key="3">
    <source>
        <dbReference type="EMBL" id="KAL3886882.1"/>
    </source>
</evidence>
<dbReference type="EMBL" id="JBJQND010000002">
    <property type="protein sequence ID" value="KAL3886882.1"/>
    <property type="molecule type" value="Genomic_DNA"/>
</dbReference>
<evidence type="ECO:0000313" key="4">
    <source>
        <dbReference type="Proteomes" id="UP001634394"/>
    </source>
</evidence>
<evidence type="ECO:0000256" key="1">
    <source>
        <dbReference type="SAM" id="SignalP"/>
    </source>
</evidence>
<keyword evidence="4" id="KW-1185">Reference proteome</keyword>
<dbReference type="InterPro" id="IPR020864">
    <property type="entry name" value="MACPF"/>
</dbReference>
<feature type="signal peptide" evidence="1">
    <location>
        <begin position="1"/>
        <end position="20"/>
    </location>
</feature>
<sequence>MLSCYICATVLLAAILGGYAVPAPAALHYIGVGYNVIRGNPDGNFWIAGGDDPGFLTTRKILSLSAGDVPAEIVYEHHDTCRQSHEFAFFYDPKSYQNKLLERVRTSGTGNENLSAAAFVLSSGFKAIEQQTLGDYYVFQDDQSVCDSGYARYQLSLSQARHFGITDEFAAAICSLPITYDKNTYLQFIETWGTHVTTEVEIGSKSIKRYMAPRRDFVQFVRVNASDDVSVGGPFMNHASSFVVDLNSYQYRKVYRTIVGTLQDTLNLGSETVPEPIGMAMTVISDFLDSRFWQNINDYETRGLCPQSSEKALGYWKTHLHQALNEYANNTNAHTPKSVPLAVPVTWPKGTYSLPKPKTGCPHGDFTWYEGWRFQNTETQSPDNAWSNGINLDAVLNKGDLTLKFCTKGEIKPTSFDMEWPQGDYCIFKYGACPTGFEEGFVKWDDEDTQNRNDWQGVLPDGVYNEDTLQRYCCRSDGLPTAHIVMPTDKPFYLFQYKRDVCQQVANMVVTEEWLRWDDEDFVTPSKSEIGTIHPGMEFWNQATGASGSEIYYCHYAPLPASTTP</sequence>
<dbReference type="InterPro" id="IPR031569">
    <property type="entry name" value="ApeC"/>
</dbReference>
<feature type="domain" description="MACPF" evidence="2">
    <location>
        <begin position="12"/>
        <end position="346"/>
    </location>
</feature>
<dbReference type="Pfam" id="PF16977">
    <property type="entry name" value="ApeC"/>
    <property type="match status" value="1"/>
</dbReference>
<organism evidence="3 4">
    <name type="scientific">Sinanodonta woodiana</name>
    <name type="common">Chinese pond mussel</name>
    <name type="synonym">Anodonta woodiana</name>
    <dbReference type="NCBI Taxonomy" id="1069815"/>
    <lineage>
        <taxon>Eukaryota</taxon>
        <taxon>Metazoa</taxon>
        <taxon>Spiralia</taxon>
        <taxon>Lophotrochozoa</taxon>
        <taxon>Mollusca</taxon>
        <taxon>Bivalvia</taxon>
        <taxon>Autobranchia</taxon>
        <taxon>Heteroconchia</taxon>
        <taxon>Palaeoheterodonta</taxon>
        <taxon>Unionida</taxon>
        <taxon>Unionoidea</taxon>
        <taxon>Unionidae</taxon>
        <taxon>Unioninae</taxon>
        <taxon>Sinanodonta</taxon>
    </lineage>
</organism>